<protein>
    <recommendedName>
        <fullName evidence="1">Peptidase S8/S53 domain-containing protein</fullName>
    </recommendedName>
</protein>
<dbReference type="GO" id="GO:0004252">
    <property type="term" value="F:serine-type endopeptidase activity"/>
    <property type="evidence" value="ECO:0007669"/>
    <property type="project" value="InterPro"/>
</dbReference>
<feature type="domain" description="Peptidase S8/S53" evidence="1">
    <location>
        <begin position="303"/>
        <end position="452"/>
    </location>
</feature>
<dbReference type="SUPFAM" id="SSF52743">
    <property type="entry name" value="Subtilisin-like"/>
    <property type="match status" value="1"/>
</dbReference>
<dbReference type="OrthoDB" id="3496386at2"/>
<evidence type="ECO:0000259" key="1">
    <source>
        <dbReference type="Pfam" id="PF00082"/>
    </source>
</evidence>
<evidence type="ECO:0000313" key="3">
    <source>
        <dbReference type="Proteomes" id="UP000051660"/>
    </source>
</evidence>
<evidence type="ECO:0000313" key="2">
    <source>
        <dbReference type="EMBL" id="KRR26236.1"/>
    </source>
</evidence>
<dbReference type="CDD" id="cd00306">
    <property type="entry name" value="Peptidases_S8_S53"/>
    <property type="match status" value="1"/>
</dbReference>
<sequence>MTQSPIRYYVVVKANSEGLKPEIFNADSPEARRKAAAYLYFLLFDTRNAHPPFKVRAVPSNDVFFGLERSSLPKPPKIVVALDITGSKKQSATDVVNDIITAIKGKRKTFVGDSPDLPFAAADHWCIGEASTPFFADRSAAERLLNIDYLRQQAQTDGRDVNVVIVDQGLDRQVLGNSFAGGWTVGNAQPGTPRPQPGSVRRPHAMMIAHNVLKVAPKAKLFDMPLAPVAKISNITAFLSLADAAFRQMLFDIALWRAQGKFPGEWILVNPWGIYDRSSEYPLGRYTENPFNLFNLLVALAVWQDIDVIFAAGNCGQFCPDNRCGAKDRGPGHSIWGANSLKSVLTVGAVRADEMWLGYSSQGPGQPRLARLADKPDLCATSQFCEDDDAFSVNSGTSAACGLAGGIVAALRSRWNAASVSPARLKRTLNQTARKPVAVPWSNGLRQRLGHGVLDAQAAFDQLANP</sequence>
<organism evidence="2 3">
    <name type="scientific">Bradyrhizobium lablabi</name>
    <dbReference type="NCBI Taxonomy" id="722472"/>
    <lineage>
        <taxon>Bacteria</taxon>
        <taxon>Pseudomonadati</taxon>
        <taxon>Pseudomonadota</taxon>
        <taxon>Alphaproteobacteria</taxon>
        <taxon>Hyphomicrobiales</taxon>
        <taxon>Nitrobacteraceae</taxon>
        <taxon>Bradyrhizobium</taxon>
    </lineage>
</organism>
<dbReference type="AlphaFoldDB" id="A0A0R3N2Q2"/>
<reference evidence="2 3" key="1">
    <citation type="submission" date="2014-03" db="EMBL/GenBank/DDBJ databases">
        <title>Bradyrhizobium valentinum sp. nov., isolated from effective nodules of Lupinus mariae-josephae, a lupine endemic of basic-lime soils in Eastern Spain.</title>
        <authorList>
            <person name="Duran D."/>
            <person name="Rey L."/>
            <person name="Navarro A."/>
            <person name="Busquets A."/>
            <person name="Imperial J."/>
            <person name="Ruiz-Argueso T."/>
        </authorList>
    </citation>
    <scope>NUCLEOTIDE SEQUENCE [LARGE SCALE GENOMIC DNA]</scope>
    <source>
        <strain evidence="2 3">CCBAU 23086</strain>
    </source>
</reference>
<dbReference type="InterPro" id="IPR036852">
    <property type="entry name" value="Peptidase_S8/S53_dom_sf"/>
</dbReference>
<dbReference type="Pfam" id="PF00082">
    <property type="entry name" value="Peptidase_S8"/>
    <property type="match status" value="1"/>
</dbReference>
<dbReference type="Proteomes" id="UP000051660">
    <property type="component" value="Unassembled WGS sequence"/>
</dbReference>
<accession>A0A0R3N2Q2</accession>
<dbReference type="EMBL" id="LLYB01000047">
    <property type="protein sequence ID" value="KRR26236.1"/>
    <property type="molecule type" value="Genomic_DNA"/>
</dbReference>
<name>A0A0R3N2Q2_9BRAD</name>
<dbReference type="RefSeq" id="WP_156434756.1">
    <property type="nucleotide sequence ID" value="NZ_LLYB01000047.1"/>
</dbReference>
<comment type="caution">
    <text evidence="2">The sequence shown here is derived from an EMBL/GenBank/DDBJ whole genome shotgun (WGS) entry which is preliminary data.</text>
</comment>
<dbReference type="InterPro" id="IPR000209">
    <property type="entry name" value="Peptidase_S8/S53_dom"/>
</dbReference>
<proteinExistence type="predicted"/>
<dbReference type="Gene3D" id="3.40.50.200">
    <property type="entry name" value="Peptidase S8/S53 domain"/>
    <property type="match status" value="1"/>
</dbReference>
<dbReference type="GO" id="GO:0006508">
    <property type="term" value="P:proteolysis"/>
    <property type="evidence" value="ECO:0007669"/>
    <property type="project" value="InterPro"/>
</dbReference>
<gene>
    <name evidence="2" type="ORF">CQ14_21435</name>
</gene>